<evidence type="ECO:0000313" key="1">
    <source>
        <dbReference type="EMBL" id="KAJ9061093.1"/>
    </source>
</evidence>
<sequence>MYSRDRTSLKPRPAARDDWENYADETLKTLWTDSLRTGKSILKKPGSHTMEASGHVRSASEDNISIMKTIQSQTFQFKTKNRSNTSRPASLPTRFRSTSQSNSDASLKQARRRIRLASDFDDMLQKGFPTLSPNQSPLTIYISLTPKLTILNPLQRSQTI</sequence>
<organism evidence="1 2">
    <name type="scientific">Entomophthora muscae</name>
    <dbReference type="NCBI Taxonomy" id="34485"/>
    <lineage>
        <taxon>Eukaryota</taxon>
        <taxon>Fungi</taxon>
        <taxon>Fungi incertae sedis</taxon>
        <taxon>Zoopagomycota</taxon>
        <taxon>Entomophthoromycotina</taxon>
        <taxon>Entomophthoromycetes</taxon>
        <taxon>Entomophthorales</taxon>
        <taxon>Entomophthoraceae</taxon>
        <taxon>Entomophthora</taxon>
    </lineage>
</organism>
<dbReference type="EMBL" id="QTSX02005099">
    <property type="protein sequence ID" value="KAJ9061093.1"/>
    <property type="molecule type" value="Genomic_DNA"/>
</dbReference>
<dbReference type="Proteomes" id="UP001165960">
    <property type="component" value="Unassembled WGS sequence"/>
</dbReference>
<evidence type="ECO:0000313" key="2">
    <source>
        <dbReference type="Proteomes" id="UP001165960"/>
    </source>
</evidence>
<proteinExistence type="predicted"/>
<gene>
    <name evidence="1" type="ORF">DSO57_1024099</name>
</gene>
<accession>A0ACC2SFM6</accession>
<protein>
    <submittedName>
        <fullName evidence="1">Uncharacterized protein</fullName>
    </submittedName>
</protein>
<comment type="caution">
    <text evidence="1">The sequence shown here is derived from an EMBL/GenBank/DDBJ whole genome shotgun (WGS) entry which is preliminary data.</text>
</comment>
<keyword evidence="2" id="KW-1185">Reference proteome</keyword>
<reference evidence="1" key="1">
    <citation type="submission" date="2022-04" db="EMBL/GenBank/DDBJ databases">
        <title>Genome of the entomopathogenic fungus Entomophthora muscae.</title>
        <authorList>
            <person name="Elya C."/>
            <person name="Lovett B.R."/>
            <person name="Lee E."/>
            <person name="Macias A.M."/>
            <person name="Hajek A.E."/>
            <person name="De Bivort B.L."/>
            <person name="Kasson M.T."/>
            <person name="De Fine Licht H.H."/>
            <person name="Stajich J.E."/>
        </authorList>
    </citation>
    <scope>NUCLEOTIDE SEQUENCE</scope>
    <source>
        <strain evidence="1">Berkeley</strain>
    </source>
</reference>
<name>A0ACC2SFM6_9FUNG</name>